<name>A0A4Z2G8E2_9TELE</name>
<evidence type="ECO:0000313" key="3">
    <source>
        <dbReference type="Proteomes" id="UP000314294"/>
    </source>
</evidence>
<organism evidence="2 3">
    <name type="scientific">Liparis tanakae</name>
    <name type="common">Tanaka's snailfish</name>
    <dbReference type="NCBI Taxonomy" id="230148"/>
    <lineage>
        <taxon>Eukaryota</taxon>
        <taxon>Metazoa</taxon>
        <taxon>Chordata</taxon>
        <taxon>Craniata</taxon>
        <taxon>Vertebrata</taxon>
        <taxon>Euteleostomi</taxon>
        <taxon>Actinopterygii</taxon>
        <taxon>Neopterygii</taxon>
        <taxon>Teleostei</taxon>
        <taxon>Neoteleostei</taxon>
        <taxon>Acanthomorphata</taxon>
        <taxon>Eupercaria</taxon>
        <taxon>Perciformes</taxon>
        <taxon>Cottioidei</taxon>
        <taxon>Cottales</taxon>
        <taxon>Liparidae</taxon>
        <taxon>Liparis</taxon>
    </lineage>
</organism>
<sequence length="163" mass="18185">MWLGGSADSNKKKHHDLATQTRYKRRCGSHANGPERTSSAQVQESMRRILRAEYGHCENCCLDATVAEEGATWEGLHMRRKRRSQCWTCAWAAAPRPRQPTEERCNGICPGEEAIIVVVTRAEPVDLINKSEASLVNKHYNNIVNGRRPSGEQMVAPSQTAAT</sequence>
<dbReference type="EMBL" id="SRLO01000642">
    <property type="protein sequence ID" value="TNN49768.1"/>
    <property type="molecule type" value="Genomic_DNA"/>
</dbReference>
<evidence type="ECO:0000256" key="1">
    <source>
        <dbReference type="SAM" id="MobiDB-lite"/>
    </source>
</evidence>
<keyword evidence="3" id="KW-1185">Reference proteome</keyword>
<evidence type="ECO:0000313" key="2">
    <source>
        <dbReference type="EMBL" id="TNN49768.1"/>
    </source>
</evidence>
<feature type="region of interest" description="Disordered" evidence="1">
    <location>
        <begin position="1"/>
        <end position="43"/>
    </location>
</feature>
<protein>
    <submittedName>
        <fullName evidence="2">Uncharacterized protein</fullName>
    </submittedName>
</protein>
<gene>
    <name evidence="2" type="ORF">EYF80_040060</name>
</gene>
<reference evidence="2 3" key="1">
    <citation type="submission" date="2019-03" db="EMBL/GenBank/DDBJ databases">
        <title>First draft genome of Liparis tanakae, snailfish: a comprehensive survey of snailfish specific genes.</title>
        <authorList>
            <person name="Kim W."/>
            <person name="Song I."/>
            <person name="Jeong J.-H."/>
            <person name="Kim D."/>
            <person name="Kim S."/>
            <person name="Ryu S."/>
            <person name="Song J.Y."/>
            <person name="Lee S.K."/>
        </authorList>
    </citation>
    <scope>NUCLEOTIDE SEQUENCE [LARGE SCALE GENOMIC DNA]</scope>
    <source>
        <tissue evidence="2">Muscle</tissue>
    </source>
</reference>
<dbReference type="Proteomes" id="UP000314294">
    <property type="component" value="Unassembled WGS sequence"/>
</dbReference>
<accession>A0A4Z2G8E2</accession>
<proteinExistence type="predicted"/>
<comment type="caution">
    <text evidence="2">The sequence shown here is derived from an EMBL/GenBank/DDBJ whole genome shotgun (WGS) entry which is preliminary data.</text>
</comment>
<dbReference type="AlphaFoldDB" id="A0A4Z2G8E2"/>